<evidence type="ECO:0000256" key="1">
    <source>
        <dbReference type="ARBA" id="ARBA00004141"/>
    </source>
</evidence>
<reference evidence="10" key="1">
    <citation type="submission" date="2021-07" db="EMBL/GenBank/DDBJ databases">
        <authorList>
            <person name="Branca A.L. A."/>
        </authorList>
    </citation>
    <scope>NUCLEOTIDE SEQUENCE</scope>
</reference>
<comment type="caution">
    <text evidence="10">The sequence shown here is derived from an EMBL/GenBank/DDBJ whole genome shotgun (WGS) entry which is preliminary data.</text>
</comment>
<keyword evidence="6 8" id="KW-0472">Membrane</keyword>
<evidence type="ECO:0000256" key="2">
    <source>
        <dbReference type="ARBA" id="ARBA00009003"/>
    </source>
</evidence>
<dbReference type="Proteomes" id="UP001152592">
    <property type="component" value="Unassembled WGS sequence"/>
</dbReference>
<dbReference type="SUPFAM" id="SSF53448">
    <property type="entry name" value="Nucleotide-diphospho-sugar transferases"/>
    <property type="match status" value="1"/>
</dbReference>
<evidence type="ECO:0000256" key="6">
    <source>
        <dbReference type="ARBA" id="ARBA00023136"/>
    </source>
</evidence>
<keyword evidence="4 8" id="KW-0812">Transmembrane</keyword>
<gene>
    <name evidence="10" type="ORF">PSALAMII_LOCUS7034</name>
</gene>
<protein>
    <recommendedName>
        <fullName evidence="12">Mannosyl phosphorylinositol ceramide synthase SUR1</fullName>
    </recommendedName>
</protein>
<dbReference type="EMBL" id="CAJVPD010000249">
    <property type="protein sequence ID" value="CAG8394802.1"/>
    <property type="molecule type" value="Genomic_DNA"/>
</dbReference>
<comment type="subcellular location">
    <subcellularLocation>
        <location evidence="1">Membrane</location>
        <topology evidence="1">Multi-pass membrane protein</topology>
    </subcellularLocation>
</comment>
<dbReference type="PANTHER" id="PTHR32385:SF20">
    <property type="entry name" value="MANNOSYL PHOSPHORYLINOSITOL CERAMIDE SYNTHASE CSH1-RELATED"/>
    <property type="match status" value="1"/>
</dbReference>
<keyword evidence="5 8" id="KW-1133">Transmembrane helix</keyword>
<dbReference type="InterPro" id="IPR029044">
    <property type="entry name" value="Nucleotide-diphossugar_trans"/>
</dbReference>
<keyword evidence="3" id="KW-0808">Transferase</keyword>
<keyword evidence="9" id="KW-0732">Signal</keyword>
<evidence type="ECO:0000256" key="4">
    <source>
        <dbReference type="ARBA" id="ARBA00022692"/>
    </source>
</evidence>
<name>A0A9W4JHQ6_9EURO</name>
<organism evidence="10 11">
    <name type="scientific">Penicillium salamii</name>
    <dbReference type="NCBI Taxonomy" id="1612424"/>
    <lineage>
        <taxon>Eukaryota</taxon>
        <taxon>Fungi</taxon>
        <taxon>Dikarya</taxon>
        <taxon>Ascomycota</taxon>
        <taxon>Pezizomycotina</taxon>
        <taxon>Eurotiomycetes</taxon>
        <taxon>Eurotiomycetidae</taxon>
        <taxon>Eurotiales</taxon>
        <taxon>Aspergillaceae</taxon>
        <taxon>Penicillium</taxon>
    </lineage>
</organism>
<dbReference type="Pfam" id="PF04488">
    <property type="entry name" value="Gly_transf_sug"/>
    <property type="match status" value="1"/>
</dbReference>
<evidence type="ECO:0008006" key="12">
    <source>
        <dbReference type="Google" id="ProtNLM"/>
    </source>
</evidence>
<evidence type="ECO:0000256" key="9">
    <source>
        <dbReference type="SAM" id="SignalP"/>
    </source>
</evidence>
<proteinExistence type="inferred from homology"/>
<evidence type="ECO:0000256" key="3">
    <source>
        <dbReference type="ARBA" id="ARBA00022679"/>
    </source>
</evidence>
<dbReference type="FunFam" id="3.90.550.20:FF:000001">
    <property type="entry name" value="MIPC synthase subunit (SurA)"/>
    <property type="match status" value="1"/>
</dbReference>
<dbReference type="InterPro" id="IPR051706">
    <property type="entry name" value="Glycosyltransferase_domain"/>
</dbReference>
<evidence type="ECO:0000256" key="5">
    <source>
        <dbReference type="ARBA" id="ARBA00022989"/>
    </source>
</evidence>
<comment type="similarity">
    <text evidence="2">Belongs to the glycosyltransferase 32 family.</text>
</comment>
<dbReference type="InterPro" id="IPR007577">
    <property type="entry name" value="GlycoTrfase_DXD_sugar-bd_CS"/>
</dbReference>
<evidence type="ECO:0000256" key="8">
    <source>
        <dbReference type="SAM" id="Phobius"/>
    </source>
</evidence>
<feature type="chain" id="PRO_5040883385" description="Mannosyl phosphorylinositol ceramide synthase SUR1" evidence="9">
    <location>
        <begin position="26"/>
        <end position="373"/>
    </location>
</feature>
<dbReference type="GO" id="GO:0051999">
    <property type="term" value="P:mannosyl-inositol phosphorylceramide biosynthetic process"/>
    <property type="evidence" value="ECO:0007669"/>
    <property type="project" value="TreeGrafter"/>
</dbReference>
<dbReference type="AlphaFoldDB" id="A0A9W4JHQ6"/>
<evidence type="ECO:0000256" key="7">
    <source>
        <dbReference type="SAM" id="MobiDB-lite"/>
    </source>
</evidence>
<sequence length="373" mass="43626">MRRGLLIFLLVNLLILSLLVRSVSTLLSLLVEDAAADAIHRAELPSPNSSLIEQRPQIIPKIIHQTYKNETIPEVWVEAQQSCIDLHPDYEYILWTNEKSREFIAAEYPWFLDTFDGYNYPIQRADSIRYFVLAHYGGTYIDLDDVSYYPLRTLNRPNVEQGCNRRLDPLLAYPAWVRRTAPTGISNDAMGSVPQHPFFLRVIELLQQYDRHWLLPYITVMYSTGPLFLSVIWKEYMRDKPSEAGRVRILMQDEYNKHSWSFFTHHRGNSWHGKDAHLIFWMGQHWLFLTVCGFCIAGVVGFCLWWSYGRIMLLGAKYRYRYTKVSSSSPRLTSPTRRSRLTVPTILRRVSFKEDEEQGGVTETSYELGRRDD</sequence>
<evidence type="ECO:0000313" key="10">
    <source>
        <dbReference type="EMBL" id="CAG8394802.1"/>
    </source>
</evidence>
<accession>A0A9W4JHQ6</accession>
<dbReference type="GO" id="GO:0016020">
    <property type="term" value="C:membrane"/>
    <property type="evidence" value="ECO:0007669"/>
    <property type="project" value="UniProtKB-SubCell"/>
</dbReference>
<evidence type="ECO:0000313" key="11">
    <source>
        <dbReference type="Proteomes" id="UP001152592"/>
    </source>
</evidence>
<feature type="transmembrane region" description="Helical" evidence="8">
    <location>
        <begin position="286"/>
        <end position="308"/>
    </location>
</feature>
<feature type="signal peptide" evidence="9">
    <location>
        <begin position="1"/>
        <end position="25"/>
    </location>
</feature>
<feature type="region of interest" description="Disordered" evidence="7">
    <location>
        <begin position="354"/>
        <end position="373"/>
    </location>
</feature>
<dbReference type="PANTHER" id="PTHR32385">
    <property type="entry name" value="MANNOSYL PHOSPHORYLINOSITOL CERAMIDE SYNTHASE"/>
    <property type="match status" value="1"/>
</dbReference>
<dbReference type="Gene3D" id="3.90.550.20">
    <property type="match status" value="1"/>
</dbReference>
<dbReference type="GO" id="GO:0000030">
    <property type="term" value="F:mannosyltransferase activity"/>
    <property type="evidence" value="ECO:0007669"/>
    <property type="project" value="TreeGrafter"/>
</dbReference>
<dbReference type="OrthoDB" id="196547at2759"/>